<dbReference type="Proteomes" id="UP001611383">
    <property type="component" value="Chromosome"/>
</dbReference>
<dbReference type="RefSeq" id="WP_395808674.1">
    <property type="nucleotide sequence ID" value="NZ_CP043494.1"/>
</dbReference>
<organism evidence="1 2">
    <name type="scientific">Archangium minus</name>
    <dbReference type="NCBI Taxonomy" id="83450"/>
    <lineage>
        <taxon>Bacteria</taxon>
        <taxon>Pseudomonadati</taxon>
        <taxon>Myxococcota</taxon>
        <taxon>Myxococcia</taxon>
        <taxon>Myxococcales</taxon>
        <taxon>Cystobacterineae</taxon>
        <taxon>Archangiaceae</taxon>
        <taxon>Archangium</taxon>
    </lineage>
</organism>
<sequence>MSENAWIRRGMWVLGAALCPMLGCDPEPEPQPNPDPGTRVQLRVPLYSYIPDAAGDGLKAMAARLESDFERQHPEVDLVVNPSCFKDDLYEPAQLASSLKGEGDCAYDVVETDTAILGELVGTGAVRPWSALPQGPNWHPAGIAASTLDGKLYGVPHWLCAHYIVSRSESVSNARTVDELVRILSSRKTPEVDLAANLLGSWNLPSLYLDAWTDTYGPAQVQSAVTTERYDTQVIAGLKKLAGACETSTGNPCIDGTYDAAENVDLPATLFAEGKADVTLGYSERLHTILKKLPAGANREELRISPAPLGEGNQPLLFTDSFFLGARCVDECEKAAIAFVNYMSQASTFAWILLSEDAPEAGRVPRYLMPAALDAYQAPGLREDPFYQQIDLTTRTGGAFPNKGLLEIRKTMRDHILQELTTATAP</sequence>
<reference evidence="1 2" key="1">
    <citation type="submission" date="2019-08" db="EMBL/GenBank/DDBJ databases">
        <title>Archangium and Cystobacter genomes.</title>
        <authorList>
            <person name="Chen I.-C.K."/>
            <person name="Wielgoss S."/>
        </authorList>
    </citation>
    <scope>NUCLEOTIDE SEQUENCE [LARGE SCALE GENOMIC DNA]</scope>
    <source>
        <strain evidence="1 2">Cbm 6</strain>
    </source>
</reference>
<dbReference type="EMBL" id="CP043494">
    <property type="protein sequence ID" value="WNG50048.1"/>
    <property type="molecule type" value="Genomic_DNA"/>
</dbReference>
<protein>
    <recommendedName>
        <fullName evidence="3">Lipoprotein</fullName>
    </recommendedName>
</protein>
<evidence type="ECO:0000313" key="2">
    <source>
        <dbReference type="Proteomes" id="UP001611383"/>
    </source>
</evidence>
<dbReference type="SUPFAM" id="SSF53850">
    <property type="entry name" value="Periplasmic binding protein-like II"/>
    <property type="match status" value="1"/>
</dbReference>
<keyword evidence="2" id="KW-1185">Reference proteome</keyword>
<proteinExistence type="predicted"/>
<dbReference type="Gene3D" id="3.40.190.10">
    <property type="entry name" value="Periplasmic binding protein-like II"/>
    <property type="match status" value="1"/>
</dbReference>
<evidence type="ECO:0008006" key="3">
    <source>
        <dbReference type="Google" id="ProtNLM"/>
    </source>
</evidence>
<evidence type="ECO:0000313" key="1">
    <source>
        <dbReference type="EMBL" id="WNG50048.1"/>
    </source>
</evidence>
<name>A0ABY9X3T1_9BACT</name>
<accession>A0ABY9X3T1</accession>
<gene>
    <name evidence="1" type="ORF">F0U60_42440</name>
</gene>